<proteinExistence type="predicted"/>
<reference evidence="2 3" key="1">
    <citation type="submission" date="2016-11" db="EMBL/GenBank/DDBJ databases">
        <authorList>
            <person name="Jaros S."/>
            <person name="Januszkiewicz K."/>
            <person name="Wedrychowicz H."/>
        </authorList>
    </citation>
    <scope>NUCLEOTIDE SEQUENCE [LARGE SCALE GENOMIC DNA]</scope>
    <source>
        <strain evidence="2 3">DSM 17137</strain>
    </source>
</reference>
<evidence type="ECO:0000256" key="1">
    <source>
        <dbReference type="SAM" id="Phobius"/>
    </source>
</evidence>
<feature type="transmembrane region" description="Helical" evidence="1">
    <location>
        <begin position="20"/>
        <end position="46"/>
    </location>
</feature>
<keyword evidence="1" id="KW-0472">Membrane</keyword>
<keyword evidence="1" id="KW-0812">Transmembrane</keyword>
<dbReference type="Proteomes" id="UP000184533">
    <property type="component" value="Unassembled WGS sequence"/>
</dbReference>
<dbReference type="AlphaFoldDB" id="A0A1M5CJX9"/>
<keyword evidence="1" id="KW-1133">Transmembrane helix</keyword>
<evidence type="ECO:0000313" key="2">
    <source>
        <dbReference type="EMBL" id="SHF54907.1"/>
    </source>
</evidence>
<gene>
    <name evidence="2" type="ORF">SAMN02745223_02946</name>
</gene>
<organism evidence="2 3">
    <name type="scientific">Devosia limi DSM 17137</name>
    <dbReference type="NCBI Taxonomy" id="1121477"/>
    <lineage>
        <taxon>Bacteria</taxon>
        <taxon>Pseudomonadati</taxon>
        <taxon>Pseudomonadota</taxon>
        <taxon>Alphaproteobacteria</taxon>
        <taxon>Hyphomicrobiales</taxon>
        <taxon>Devosiaceae</taxon>
        <taxon>Devosia</taxon>
    </lineage>
</organism>
<dbReference type="EMBL" id="FQVC01000009">
    <property type="protein sequence ID" value="SHF54907.1"/>
    <property type="molecule type" value="Genomic_DNA"/>
</dbReference>
<name>A0A1M5CJX9_9HYPH</name>
<protein>
    <submittedName>
        <fullName evidence="2">Uncharacterized protein</fullName>
    </submittedName>
</protein>
<evidence type="ECO:0000313" key="3">
    <source>
        <dbReference type="Proteomes" id="UP000184533"/>
    </source>
</evidence>
<sequence>MTAPSLNPADLRSRTRRSIILGIVLAVIVVGFYVYSILVMGSAVLMKDL</sequence>
<accession>A0A1M5CJX9</accession>